<dbReference type="AlphaFoldDB" id="A0A0D1E6W3"/>
<evidence type="ECO:0000313" key="3">
    <source>
        <dbReference type="Proteomes" id="UP000000561"/>
    </source>
</evidence>
<dbReference type="KEGG" id="uma:UMAG_01226"/>
<reference evidence="2 3" key="1">
    <citation type="journal article" date="2006" name="Nature">
        <title>Insights from the genome of the biotrophic fungal plant pathogen Ustilago maydis.</title>
        <authorList>
            <person name="Kamper J."/>
            <person name="Kahmann R."/>
            <person name="Bolker M."/>
            <person name="Ma L.J."/>
            <person name="Brefort T."/>
            <person name="Saville B.J."/>
            <person name="Banuett F."/>
            <person name="Kronstad J.W."/>
            <person name="Gold S.E."/>
            <person name="Muller O."/>
            <person name="Perlin M.H."/>
            <person name="Wosten H.A."/>
            <person name="de Vries R."/>
            <person name="Ruiz-Herrera J."/>
            <person name="Reynaga-Pena C.G."/>
            <person name="Snetselaar K."/>
            <person name="McCann M."/>
            <person name="Perez-Martin J."/>
            <person name="Feldbrugge M."/>
            <person name="Basse C.W."/>
            <person name="Steinberg G."/>
            <person name="Ibeas J.I."/>
            <person name="Holloman W."/>
            <person name="Guzman P."/>
            <person name="Farman M."/>
            <person name="Stajich J.E."/>
            <person name="Sentandreu R."/>
            <person name="Gonzalez-Prieto J.M."/>
            <person name="Kennell J.C."/>
            <person name="Molina L."/>
            <person name="Schirawski J."/>
            <person name="Mendoza-Mendoza A."/>
            <person name="Greilinger D."/>
            <person name="Munch K."/>
            <person name="Rossel N."/>
            <person name="Scherer M."/>
            <person name="Vranes M."/>
            <person name="Ladendorf O."/>
            <person name="Vincon V."/>
            <person name="Fuchs U."/>
            <person name="Sandrock B."/>
            <person name="Meng S."/>
            <person name="Ho E.C."/>
            <person name="Cahill M.J."/>
            <person name="Boyce K.J."/>
            <person name="Klose J."/>
            <person name="Klosterman S.J."/>
            <person name="Deelstra H.J."/>
            <person name="Ortiz-Castellanos L."/>
            <person name="Li W."/>
            <person name="Sanchez-Alonso P."/>
            <person name="Schreier P.H."/>
            <person name="Hauser-Hahn I."/>
            <person name="Vaupel M."/>
            <person name="Koopmann E."/>
            <person name="Friedrich G."/>
            <person name="Voss H."/>
            <person name="Schluter T."/>
            <person name="Margolis J."/>
            <person name="Platt D."/>
            <person name="Swimmer C."/>
            <person name="Gnirke A."/>
            <person name="Chen F."/>
            <person name="Vysotskaia V."/>
            <person name="Mannhaupt G."/>
            <person name="Guldener U."/>
            <person name="Munsterkotter M."/>
            <person name="Haase D."/>
            <person name="Oesterheld M."/>
            <person name="Mewes H.W."/>
            <person name="Mauceli E.W."/>
            <person name="DeCaprio D."/>
            <person name="Wade C.M."/>
            <person name="Butler J."/>
            <person name="Young S."/>
            <person name="Jaffe D.B."/>
            <person name="Calvo S."/>
            <person name="Nusbaum C."/>
            <person name="Galagan J."/>
            <person name="Birren B.W."/>
        </authorList>
    </citation>
    <scope>NUCLEOTIDE SEQUENCE [LARGE SCALE GENOMIC DNA]</scope>
    <source>
        <strain evidence="3">DSM 14603 / FGSC 9021 / UM521</strain>
    </source>
</reference>
<name>A0A0D1E6W3_MYCMD</name>
<dbReference type="EMBL" id="CM003141">
    <property type="protein sequence ID" value="KIS71326.1"/>
    <property type="molecule type" value="Genomic_DNA"/>
</dbReference>
<dbReference type="InParanoid" id="A0A0D1E6W3"/>
<dbReference type="GeneID" id="23562316"/>
<keyword evidence="3" id="KW-1185">Reference proteome</keyword>
<accession>A0A0D1E6W3</accession>
<protein>
    <submittedName>
        <fullName evidence="2">Uncharacterized protein</fullName>
    </submittedName>
</protein>
<dbReference type="Proteomes" id="UP000000561">
    <property type="component" value="Chromosome 2"/>
</dbReference>
<evidence type="ECO:0000313" key="2">
    <source>
        <dbReference type="EMBL" id="KIS71326.1"/>
    </source>
</evidence>
<evidence type="ECO:0000256" key="1">
    <source>
        <dbReference type="SAM" id="MobiDB-lite"/>
    </source>
</evidence>
<sequence length="135" mass="14910">MLHRQWYKLTRETRIFTNSVEVGSWMCIRDCGLTSKLDHAVTVRIKLSEPDLGVIREETAQAIQLRQSGTDQPGCVAHSATTCRIHGVALRFPFALRMVSRPFILTPGADPPTNASSFAKIAADSGQPKKHLAQP</sequence>
<dbReference type="RefSeq" id="XP_011387160.1">
    <property type="nucleotide sequence ID" value="XM_011388858.1"/>
</dbReference>
<gene>
    <name evidence="2" type="ORF">UMAG_01226</name>
</gene>
<dbReference type="VEuPathDB" id="FungiDB:UMAG_01226"/>
<proteinExistence type="predicted"/>
<organism evidence="2 3">
    <name type="scientific">Mycosarcoma maydis</name>
    <name type="common">Corn smut fungus</name>
    <name type="synonym">Ustilago maydis</name>
    <dbReference type="NCBI Taxonomy" id="5270"/>
    <lineage>
        <taxon>Eukaryota</taxon>
        <taxon>Fungi</taxon>
        <taxon>Dikarya</taxon>
        <taxon>Basidiomycota</taxon>
        <taxon>Ustilaginomycotina</taxon>
        <taxon>Ustilaginomycetes</taxon>
        <taxon>Ustilaginales</taxon>
        <taxon>Ustilaginaceae</taxon>
        <taxon>Mycosarcoma</taxon>
    </lineage>
</organism>
<feature type="region of interest" description="Disordered" evidence="1">
    <location>
        <begin position="115"/>
        <end position="135"/>
    </location>
</feature>